<dbReference type="OrthoDB" id="2572925at2759"/>
<dbReference type="SMART" id="SM00401">
    <property type="entry name" value="ZnF_GATA"/>
    <property type="match status" value="1"/>
</dbReference>
<dbReference type="InterPro" id="IPR013088">
    <property type="entry name" value="Znf_NHR/GATA"/>
</dbReference>
<accession>A0A854QMF7</accession>
<keyword evidence="1" id="KW-0862">Zinc</keyword>
<evidence type="ECO:0000256" key="1">
    <source>
        <dbReference type="PROSITE-ProRule" id="PRU00094"/>
    </source>
</evidence>
<sequence length="304" mass="34388">MIPEDHQPLPSLPSSPSPEFKPLIPLSPEPHSLSPPLRTVTPSQSQQPIKTIATHKKNASINQGSRFPSCTPQNDRQCTNCGETDTPQWRGTLCNACALWKRSRGTDRPLPLLFPVRKRSLSCGDDEEGERERTPDEILESWKLRNHVTGYRRTLSIQPHPVTINGRPTPGYALPRPTAFYPSMADGQTTQLLSSTEQGLPSKIASMTQAHSYARGRQLGRNIEGGKREAEETEIRFPKFTRSPYSFQGEPRTISLERQYSAVRYNRYALSRQEFMRGAEWLYDVLQQTSKLLGDMDNDEERAP</sequence>
<organism evidence="4 5">
    <name type="scientific">Cryptococcus neoformans Tu259-1</name>
    <dbReference type="NCBI Taxonomy" id="1230072"/>
    <lineage>
        <taxon>Eukaryota</taxon>
        <taxon>Fungi</taxon>
        <taxon>Dikarya</taxon>
        <taxon>Basidiomycota</taxon>
        <taxon>Agaricomycotina</taxon>
        <taxon>Tremellomycetes</taxon>
        <taxon>Tremellales</taxon>
        <taxon>Cryptococcaceae</taxon>
        <taxon>Cryptococcus</taxon>
        <taxon>Cryptococcus neoformans species complex</taxon>
    </lineage>
</organism>
<keyword evidence="1" id="KW-0863">Zinc-finger</keyword>
<gene>
    <name evidence="4" type="ORF">C361_01879</name>
</gene>
<dbReference type="GO" id="GO:0043565">
    <property type="term" value="F:sequence-specific DNA binding"/>
    <property type="evidence" value="ECO:0007669"/>
    <property type="project" value="InterPro"/>
</dbReference>
<dbReference type="Proteomes" id="UP000199727">
    <property type="component" value="Unassembled WGS sequence"/>
</dbReference>
<dbReference type="SUPFAM" id="SSF57716">
    <property type="entry name" value="Glucocorticoid receptor-like (DNA-binding domain)"/>
    <property type="match status" value="1"/>
</dbReference>
<evidence type="ECO:0000313" key="5">
    <source>
        <dbReference type="Proteomes" id="UP000199727"/>
    </source>
</evidence>
<comment type="caution">
    <text evidence="4">The sequence shown here is derived from an EMBL/GenBank/DDBJ whole genome shotgun (WGS) entry which is preliminary data.</text>
</comment>
<dbReference type="AlphaFoldDB" id="A0A854QMF7"/>
<feature type="compositionally biased region" description="Low complexity" evidence="2">
    <location>
        <begin position="17"/>
        <end position="37"/>
    </location>
</feature>
<feature type="region of interest" description="Disordered" evidence="2">
    <location>
        <begin position="1"/>
        <end position="47"/>
    </location>
</feature>
<dbReference type="PROSITE" id="PS50114">
    <property type="entry name" value="GATA_ZN_FINGER_2"/>
    <property type="match status" value="1"/>
</dbReference>
<feature type="domain" description="GATA-type" evidence="3">
    <location>
        <begin position="72"/>
        <end position="110"/>
    </location>
</feature>
<evidence type="ECO:0000313" key="4">
    <source>
        <dbReference type="EMBL" id="OXG25919.1"/>
    </source>
</evidence>
<evidence type="ECO:0000256" key="2">
    <source>
        <dbReference type="SAM" id="MobiDB-lite"/>
    </source>
</evidence>
<dbReference type="CDD" id="cd00202">
    <property type="entry name" value="ZnF_GATA"/>
    <property type="match status" value="1"/>
</dbReference>
<dbReference type="Gene3D" id="3.30.50.10">
    <property type="entry name" value="Erythroid Transcription Factor GATA-1, subunit A"/>
    <property type="match status" value="1"/>
</dbReference>
<evidence type="ECO:0000259" key="3">
    <source>
        <dbReference type="PROSITE" id="PS50114"/>
    </source>
</evidence>
<dbReference type="GO" id="GO:0008270">
    <property type="term" value="F:zinc ion binding"/>
    <property type="evidence" value="ECO:0007669"/>
    <property type="project" value="UniProtKB-KW"/>
</dbReference>
<dbReference type="EMBL" id="AMKT01000027">
    <property type="protein sequence ID" value="OXG25919.1"/>
    <property type="molecule type" value="Genomic_DNA"/>
</dbReference>
<dbReference type="GO" id="GO:0006355">
    <property type="term" value="P:regulation of DNA-templated transcription"/>
    <property type="evidence" value="ECO:0007669"/>
    <property type="project" value="InterPro"/>
</dbReference>
<dbReference type="InterPro" id="IPR000679">
    <property type="entry name" value="Znf_GATA"/>
</dbReference>
<keyword evidence="1" id="KW-0479">Metal-binding</keyword>
<name>A0A854QMF7_CRYNE</name>
<proteinExistence type="predicted"/>
<protein>
    <recommendedName>
        <fullName evidence="3">GATA-type domain-containing protein</fullName>
    </recommendedName>
</protein>
<reference evidence="4 5" key="1">
    <citation type="submission" date="2017-06" db="EMBL/GenBank/DDBJ databases">
        <title>Global population genomics of the pathogenic fungus Cryptococcus neoformans var. grubii.</title>
        <authorList>
            <person name="Cuomo C."/>
            <person name="Litvintseva A."/>
            <person name="Chen Y."/>
            <person name="Young S."/>
            <person name="Zeng Q."/>
            <person name="Chapman S."/>
            <person name="Gujja S."/>
            <person name="Saif S."/>
            <person name="Birren B."/>
        </authorList>
    </citation>
    <scope>NUCLEOTIDE SEQUENCE [LARGE SCALE GENOMIC DNA]</scope>
    <source>
        <strain evidence="4 5">Tu259-1</strain>
    </source>
</reference>